<dbReference type="EC" id="2.7.13.3" evidence="2"/>
<keyword evidence="6" id="KW-0418">Kinase</keyword>
<dbReference type="GO" id="GO:0004673">
    <property type="term" value="F:protein histidine kinase activity"/>
    <property type="evidence" value="ECO:0007669"/>
    <property type="project" value="UniProtKB-EC"/>
</dbReference>
<keyword evidence="7" id="KW-0067">ATP-binding</keyword>
<dbReference type="SMART" id="SM00065">
    <property type="entry name" value="GAF"/>
    <property type="match status" value="1"/>
</dbReference>
<evidence type="ECO:0000313" key="13">
    <source>
        <dbReference type="Proteomes" id="UP000755667"/>
    </source>
</evidence>
<reference evidence="11 14" key="1">
    <citation type="submission" date="2021-01" db="EMBL/GenBank/DDBJ databases">
        <title>Diatom-associated Roseobacters Show Island Model of Population Structure.</title>
        <authorList>
            <person name="Qu L."/>
            <person name="Feng X."/>
            <person name="Chen Y."/>
            <person name="Li L."/>
            <person name="Wang X."/>
            <person name="Hu Z."/>
            <person name="Wang H."/>
            <person name="Luo H."/>
        </authorList>
    </citation>
    <scope>NUCLEOTIDE SEQUENCE</scope>
    <source>
        <strain evidence="12 14">CC28-63</strain>
        <strain evidence="11">CC28-69</strain>
    </source>
</reference>
<dbReference type="Gene3D" id="3.30.450.40">
    <property type="match status" value="1"/>
</dbReference>
<dbReference type="PANTHER" id="PTHR41523:SF8">
    <property type="entry name" value="ETHYLENE RESPONSE SENSOR PROTEIN"/>
    <property type="match status" value="1"/>
</dbReference>
<dbReference type="SUPFAM" id="SSF55781">
    <property type="entry name" value="GAF domain-like"/>
    <property type="match status" value="1"/>
</dbReference>
<evidence type="ECO:0000256" key="6">
    <source>
        <dbReference type="ARBA" id="ARBA00022777"/>
    </source>
</evidence>
<sequence length="397" mass="41956">MNMHKPSSAAPFPSKPLPDHEDRLSDPARLNALADARVMDTPADEMFDRAARLATTFLGVPVGLASFVDVDRQFFKAQCGLPGGADADRETPLSHSLCQYVVAHDRPLAVSDAREHALLASNDAVSDLGVVAYLGVPIHAPNGAPIGSFCAIDDAPRIWRDSDVEVLTDLAAMIETELHLRHERDAMQTLAREMNHRVKNLFSVVGGMIALTARSADSPADMARDLKGRLSALDLAHSMVSPALANGRVDPQGLDVHDLITRLVQPHQMPGRAQVSLDVPALRLSGRAVTDLALVIHELATNAAKYGALSDPQGTVSITGERGGDTVTLNWSEAGGPLVTAAPLAKGFGSKLIEATVTRQMNGSLDTDWGEGGVSHSLTLPLSVFDADTPPAASPPG</sequence>
<dbReference type="AlphaFoldDB" id="A0A9Q2NWG1"/>
<dbReference type="Proteomes" id="UP000809440">
    <property type="component" value="Unassembled WGS sequence"/>
</dbReference>
<keyword evidence="3" id="KW-0597">Phosphoprotein</keyword>
<dbReference type="EMBL" id="JAFBXE010000008">
    <property type="protein sequence ID" value="MBM2413252.1"/>
    <property type="molecule type" value="Genomic_DNA"/>
</dbReference>
<dbReference type="SUPFAM" id="SSF55874">
    <property type="entry name" value="ATPase domain of HSP90 chaperone/DNA topoisomerase II/histidine kinase"/>
    <property type="match status" value="1"/>
</dbReference>
<dbReference type="InterPro" id="IPR003018">
    <property type="entry name" value="GAF"/>
</dbReference>
<dbReference type="RefSeq" id="WP_138488232.1">
    <property type="nucleotide sequence ID" value="NZ_JAFBWU010000008.1"/>
</dbReference>
<evidence type="ECO:0000313" key="11">
    <source>
        <dbReference type="EMBL" id="MBM2413252.1"/>
    </source>
</evidence>
<evidence type="ECO:0000256" key="7">
    <source>
        <dbReference type="ARBA" id="ARBA00022840"/>
    </source>
</evidence>
<keyword evidence="4" id="KW-0808">Transferase</keyword>
<evidence type="ECO:0000313" key="14">
    <source>
        <dbReference type="Proteomes" id="UP000809440"/>
    </source>
</evidence>
<accession>A0A9Q2NWG1</accession>
<evidence type="ECO:0000256" key="5">
    <source>
        <dbReference type="ARBA" id="ARBA00022741"/>
    </source>
</evidence>
<evidence type="ECO:0000256" key="3">
    <source>
        <dbReference type="ARBA" id="ARBA00022553"/>
    </source>
</evidence>
<comment type="caution">
    <text evidence="11">The sequence shown here is derived from an EMBL/GenBank/DDBJ whole genome shotgun (WGS) entry which is preliminary data.</text>
</comment>
<feature type="compositionally biased region" description="Low complexity" evidence="8">
    <location>
        <begin position="1"/>
        <end position="12"/>
    </location>
</feature>
<dbReference type="Proteomes" id="UP000755667">
    <property type="component" value="Unassembled WGS sequence"/>
</dbReference>
<dbReference type="EMBL" id="JAFBXF010000008">
    <property type="protein sequence ID" value="MBM2417920.1"/>
    <property type="molecule type" value="Genomic_DNA"/>
</dbReference>
<dbReference type="InterPro" id="IPR029016">
    <property type="entry name" value="GAF-like_dom_sf"/>
</dbReference>
<organism evidence="11 13">
    <name type="scientific">Marivita cryptomonadis</name>
    <dbReference type="NCBI Taxonomy" id="505252"/>
    <lineage>
        <taxon>Bacteria</taxon>
        <taxon>Pseudomonadati</taxon>
        <taxon>Pseudomonadota</taxon>
        <taxon>Alphaproteobacteria</taxon>
        <taxon>Rhodobacterales</taxon>
        <taxon>Roseobacteraceae</taxon>
        <taxon>Marivita</taxon>
    </lineage>
</organism>
<comment type="catalytic activity">
    <reaction evidence="1">
        <text>ATP + protein L-histidine = ADP + protein N-phospho-L-histidine.</text>
        <dbReference type="EC" id="2.7.13.3"/>
    </reaction>
</comment>
<dbReference type="Gene3D" id="3.30.565.10">
    <property type="entry name" value="Histidine kinase-like ATPase, C-terminal domain"/>
    <property type="match status" value="1"/>
</dbReference>
<proteinExistence type="predicted"/>
<feature type="domain" description="Signal transduction histidine kinase HWE region" evidence="10">
    <location>
        <begin position="193"/>
        <end position="281"/>
    </location>
</feature>
<dbReference type="PANTHER" id="PTHR41523">
    <property type="entry name" value="TWO-COMPONENT SYSTEM SENSOR PROTEIN"/>
    <property type="match status" value="1"/>
</dbReference>
<evidence type="ECO:0000259" key="10">
    <source>
        <dbReference type="SMART" id="SM00911"/>
    </source>
</evidence>
<evidence type="ECO:0000256" key="4">
    <source>
        <dbReference type="ARBA" id="ARBA00022679"/>
    </source>
</evidence>
<dbReference type="InterPro" id="IPR036890">
    <property type="entry name" value="HATPase_C_sf"/>
</dbReference>
<evidence type="ECO:0000256" key="2">
    <source>
        <dbReference type="ARBA" id="ARBA00012438"/>
    </source>
</evidence>
<keyword evidence="14" id="KW-1185">Reference proteome</keyword>
<gene>
    <name evidence="11" type="ORF">JQX41_13135</name>
    <name evidence="12" type="ORF">JQX48_13140</name>
</gene>
<dbReference type="InterPro" id="IPR011102">
    <property type="entry name" value="Sig_transdc_His_kinase_HWE"/>
</dbReference>
<dbReference type="GO" id="GO:0005524">
    <property type="term" value="F:ATP binding"/>
    <property type="evidence" value="ECO:0007669"/>
    <property type="project" value="UniProtKB-KW"/>
</dbReference>
<feature type="domain" description="GAF" evidence="9">
    <location>
        <begin position="42"/>
        <end position="188"/>
    </location>
</feature>
<evidence type="ECO:0000256" key="1">
    <source>
        <dbReference type="ARBA" id="ARBA00000085"/>
    </source>
</evidence>
<dbReference type="SMART" id="SM00911">
    <property type="entry name" value="HWE_HK"/>
    <property type="match status" value="1"/>
</dbReference>
<protein>
    <recommendedName>
        <fullName evidence="2">histidine kinase</fullName>
        <ecNumber evidence="2">2.7.13.3</ecNumber>
    </recommendedName>
</protein>
<evidence type="ECO:0000256" key="8">
    <source>
        <dbReference type="SAM" id="MobiDB-lite"/>
    </source>
</evidence>
<evidence type="ECO:0000313" key="12">
    <source>
        <dbReference type="EMBL" id="MBM2417920.1"/>
    </source>
</evidence>
<feature type="region of interest" description="Disordered" evidence="8">
    <location>
        <begin position="1"/>
        <end position="24"/>
    </location>
</feature>
<name>A0A9Q2NWG1_9RHOB</name>
<dbReference type="Pfam" id="PF07536">
    <property type="entry name" value="HWE_HK"/>
    <property type="match status" value="1"/>
</dbReference>
<dbReference type="GeneID" id="62641302"/>
<dbReference type="Pfam" id="PF01590">
    <property type="entry name" value="GAF"/>
    <property type="match status" value="1"/>
</dbReference>
<keyword evidence="5" id="KW-0547">Nucleotide-binding</keyword>
<evidence type="ECO:0000259" key="9">
    <source>
        <dbReference type="SMART" id="SM00065"/>
    </source>
</evidence>
<dbReference type="OrthoDB" id="9795133at2"/>